<organism evidence="1 2">
    <name type="scientific">Sagittula marina</name>
    <dbReference type="NCBI Taxonomy" id="943940"/>
    <lineage>
        <taxon>Bacteria</taxon>
        <taxon>Pseudomonadati</taxon>
        <taxon>Pseudomonadota</taxon>
        <taxon>Alphaproteobacteria</taxon>
        <taxon>Rhodobacterales</taxon>
        <taxon>Roseobacteraceae</taxon>
        <taxon>Sagittula</taxon>
    </lineage>
</organism>
<sequence>MGEHQLGKNRKNKTDKEADEIVIVPVPPIIDRETFDAEHELLQARNPRSNCPRAS</sequence>
<evidence type="ECO:0000313" key="1">
    <source>
        <dbReference type="EMBL" id="MBB3984215.1"/>
    </source>
</evidence>
<dbReference type="AlphaFoldDB" id="A0A7W6GQV0"/>
<proteinExistence type="predicted"/>
<name>A0A7W6GQV0_9RHOB</name>
<dbReference type="EMBL" id="JACIEJ010000001">
    <property type="protein sequence ID" value="MBB3984215.1"/>
    <property type="molecule type" value="Genomic_DNA"/>
</dbReference>
<evidence type="ECO:0000313" key="2">
    <source>
        <dbReference type="Proteomes" id="UP000541426"/>
    </source>
</evidence>
<gene>
    <name evidence="1" type="ORF">GGQ68_000526</name>
</gene>
<accession>A0A7W6GQV0</accession>
<keyword evidence="2" id="KW-1185">Reference proteome</keyword>
<comment type="caution">
    <text evidence="1">The sequence shown here is derived from an EMBL/GenBank/DDBJ whole genome shotgun (WGS) entry which is preliminary data.</text>
</comment>
<dbReference type="Proteomes" id="UP000541426">
    <property type="component" value="Unassembled WGS sequence"/>
</dbReference>
<reference evidence="1 2" key="1">
    <citation type="submission" date="2020-08" db="EMBL/GenBank/DDBJ databases">
        <title>Genomic Encyclopedia of Type Strains, Phase IV (KMG-IV): sequencing the most valuable type-strain genomes for metagenomic binning, comparative biology and taxonomic classification.</title>
        <authorList>
            <person name="Goeker M."/>
        </authorList>
    </citation>
    <scope>NUCLEOTIDE SEQUENCE [LARGE SCALE GENOMIC DNA]</scope>
    <source>
        <strain evidence="1 2">DSM 102235</strain>
    </source>
</reference>
<protein>
    <submittedName>
        <fullName evidence="1">Uncharacterized protein</fullName>
    </submittedName>
</protein>